<sequence>MSVSRSRPKPRHVGTDSAASSTVDPLPTAKTLTDTEREAVGLVKVEDFDPWEYTDRILKLVEGKAASTASKMWSSYSHVPYLRAGKVKGTVARVWRERDGRPGRRLRSSGRDSPRSAGKSLPLEPRLSRQFNQHNIHLVPSMADVLVRLAGEVMYFQKRQSADDATRAAQYPAIRPPWALFYQRLEARPPSVTFAFTKHSTDLIVIRQERPNTAATSYLAARTAAELAANDSDNGPKLPLLPPIEVLCSLNLVIAAMQERIAQPAPAPNALVIESKQIADFAWILYSMWYMRDGDELRMEALVREAQRLVSLHTSEHAYAPFILQPTDHAFNDLKPPPLPSNTMRNGPQPSFPGEDFLTTLRLDAEPLGGLDMTIESDEGSIGEDESVCSETSSLSGFMSSACSNCNSPVPKTPKTAAAVKAAPSTDLPSWWHDKALHEFGPSGERSADRRIQQWVADVSVDD</sequence>
<evidence type="ECO:0000256" key="1">
    <source>
        <dbReference type="SAM" id="MobiDB-lite"/>
    </source>
</evidence>
<organism evidence="2 3">
    <name type="scientific">Rhodotorula toruloides</name>
    <name type="common">Yeast</name>
    <name type="synonym">Rhodosporidium toruloides</name>
    <dbReference type="NCBI Taxonomy" id="5286"/>
    <lineage>
        <taxon>Eukaryota</taxon>
        <taxon>Fungi</taxon>
        <taxon>Dikarya</taxon>
        <taxon>Basidiomycota</taxon>
        <taxon>Pucciniomycotina</taxon>
        <taxon>Microbotryomycetes</taxon>
        <taxon>Sporidiobolales</taxon>
        <taxon>Sporidiobolaceae</taxon>
        <taxon>Rhodotorula</taxon>
    </lineage>
</organism>
<proteinExistence type="predicted"/>
<name>A0A511KCI1_RHOTO</name>
<dbReference type="Proteomes" id="UP000321518">
    <property type="component" value="Unassembled WGS sequence"/>
</dbReference>
<accession>A0A511KCI1</accession>
<feature type="region of interest" description="Disordered" evidence="1">
    <location>
        <begin position="96"/>
        <end position="124"/>
    </location>
</feature>
<evidence type="ECO:0000313" key="3">
    <source>
        <dbReference type="Proteomes" id="UP000321518"/>
    </source>
</evidence>
<dbReference type="OrthoDB" id="10398177at2759"/>
<dbReference type="EMBL" id="BJWK01000004">
    <property type="protein sequence ID" value="GEM08079.1"/>
    <property type="molecule type" value="Genomic_DNA"/>
</dbReference>
<protein>
    <submittedName>
        <fullName evidence="2">Uncharacterized protein</fullName>
    </submittedName>
</protein>
<evidence type="ECO:0000313" key="2">
    <source>
        <dbReference type="EMBL" id="GEM08079.1"/>
    </source>
</evidence>
<dbReference type="AlphaFoldDB" id="A0A511KCI1"/>
<reference evidence="2 3" key="1">
    <citation type="submission" date="2019-07" db="EMBL/GenBank/DDBJ databases">
        <title>Rhodotorula toruloides NBRC10032 genome sequencing.</title>
        <authorList>
            <person name="Shida Y."/>
            <person name="Takaku H."/>
            <person name="Ogasawara W."/>
            <person name="Mori K."/>
        </authorList>
    </citation>
    <scope>NUCLEOTIDE SEQUENCE [LARGE SCALE GENOMIC DNA]</scope>
    <source>
        <strain evidence="2 3">NBRC10032</strain>
    </source>
</reference>
<gene>
    <name evidence="2" type="ORF">Rt10032_c04g2096</name>
</gene>
<feature type="compositionally biased region" description="Basic residues" evidence="1">
    <location>
        <begin position="1"/>
        <end position="12"/>
    </location>
</feature>
<comment type="caution">
    <text evidence="2">The sequence shown here is derived from an EMBL/GenBank/DDBJ whole genome shotgun (WGS) entry which is preliminary data.</text>
</comment>
<feature type="region of interest" description="Disordered" evidence="1">
    <location>
        <begin position="1"/>
        <end position="33"/>
    </location>
</feature>